<feature type="region of interest" description="Disordered" evidence="6">
    <location>
        <begin position="966"/>
        <end position="1007"/>
    </location>
</feature>
<proteinExistence type="inferred from homology"/>
<gene>
    <name evidence="8" type="primary">YFL034W</name>
    <name evidence="8" type="ORF">ATY40_BA7500138</name>
</gene>
<dbReference type="PANTHER" id="PTHR17920">
    <property type="entry name" value="TRANSMEMBRANE AND COILED-COIL DOMAIN-CONTAINING PROTEIN 4 TMCO4"/>
    <property type="match status" value="1"/>
</dbReference>
<evidence type="ECO:0000256" key="4">
    <source>
        <dbReference type="ARBA" id="ARBA00022989"/>
    </source>
</evidence>
<sequence>MVSHQENKDGTPMDISNLKPFTPAHVLNDYKRDSIVTQSLNSSSEIINDSYDKKKNSSYSSSFLPLPKLDNKPEEDSLVPTEFCKNSNYEQSGSQVVEFQFDQTKSSIYSTRETASVPKLNVYSSFKSMGEDKNPSTGYQTSPTSPTTSTKETKVDTEHEYVNDDNSSDDAGWKEMDTEISYAIYDNKGEKIDASIRQQIISQKKDDAPDGYTRINAEEQAQKYEEIDRKMDFLFEKENSNLNRLLNGSHEVEHYEEEDVYSDDDDYTPLSQLDTTKKMLQESQKVAYVGLVQLCIVEMGICLAEIHGSQSRTMGKKLSKAHASFSSWASSLMTKLHNHIGLSEEERLMIEKLSTHGVRPEDMTPSLLETRKIENPLHQNDIDGKPQYQPHNSTEPLAKDVLSPEDIADKKMIDIDVRWTVICDLFLILLSGSIYDSRSRTLLLLFSKHLNLTTTEVCQFERRITDSLEMNENNPEDWNEEEILTTRKRIAKKRKYMYVGIATIGGGLVIGLSAGLFAPVIGAGIAAGLSTVGITGASGFLAGVGGTALVTTTGVVTGARIGSKGMLKRVGDVKTFQFRPLHNNGRVNLIITVSGWMNSKGDDVRLPFSTVDPVMGDLYSVFWEPELLQSMGQTISILATEALTQSIQQILGNTILVALMSSIQLPMALSKLGYILDNPWNVSLDRAWKAGLVLADNLMNRNLGVRPVTLVGFSLGARVIYSCLLHLAKNNAYGLVEDVILMGTPIVSRVDELALARAAVSGRFVNCYSKTDWILGYLFRLTSSGIRSVAGLSAVELIPGIENLDCTEWVEGHMAYRKAIPKIMASLDWQVISEEFVDIDEPDLKQTERQRKLIIDFEEARKKMLEEDKTKKKKGWSWLRPKKKEWWDVYDEGRREVEKKKEQEVNKDDDDANDNGENVSEELKEHTEATSNEEAVLFDVDALNKEIETIEQTEIERMQNKSLNKFQTTSLSKEEHSSTQSSPESNKLKDFKLPKRRSVNSSPEGRRTTSINLNILESPISKVEVLPPSIETDHIRPAMGFNINKYIPEKSQLEESKGFDVNLKSPKTPKMSAHSADDDEAEFSTTENITMSFGP</sequence>
<keyword evidence="9" id="KW-1185">Reference proteome</keyword>
<accession>A0A1B2J7S9</accession>
<evidence type="ECO:0000313" key="9">
    <source>
        <dbReference type="Proteomes" id="UP000094565"/>
    </source>
</evidence>
<dbReference type="InterPro" id="IPR029058">
    <property type="entry name" value="AB_hydrolase_fold"/>
</dbReference>
<dbReference type="AlphaFoldDB" id="A0A1B2J7S9"/>
<dbReference type="OrthoDB" id="277931at2759"/>
<evidence type="ECO:0000256" key="1">
    <source>
        <dbReference type="ARBA" id="ARBA00004141"/>
    </source>
</evidence>
<comment type="subcellular location">
    <subcellularLocation>
        <location evidence="1">Membrane</location>
        <topology evidence="1">Multi-pass membrane protein</topology>
    </subcellularLocation>
</comment>
<protein>
    <submittedName>
        <fullName evidence="8">BA75_00138T0</fullName>
    </submittedName>
</protein>
<dbReference type="GO" id="GO:0016020">
    <property type="term" value="C:membrane"/>
    <property type="evidence" value="ECO:0007669"/>
    <property type="project" value="UniProtKB-SubCell"/>
</dbReference>
<evidence type="ECO:0000256" key="2">
    <source>
        <dbReference type="ARBA" id="ARBA00009824"/>
    </source>
</evidence>
<feature type="region of interest" description="Disordered" evidence="6">
    <location>
        <begin position="128"/>
        <end position="172"/>
    </location>
</feature>
<keyword evidence="4 7" id="KW-1133">Transmembrane helix</keyword>
<keyword evidence="5 7" id="KW-0472">Membrane</keyword>
<comment type="similarity">
    <text evidence="2">Belongs to the TMCO4 family.</text>
</comment>
<evidence type="ECO:0000256" key="6">
    <source>
        <dbReference type="SAM" id="MobiDB-lite"/>
    </source>
</evidence>
<feature type="compositionally biased region" description="Polar residues" evidence="6">
    <location>
        <begin position="1083"/>
        <end position="1095"/>
    </location>
</feature>
<name>A0A1B2J7S9_PICPA</name>
<feature type="region of interest" description="Disordered" evidence="6">
    <location>
        <begin position="378"/>
        <end position="401"/>
    </location>
</feature>
<keyword evidence="3 7" id="KW-0812">Transmembrane</keyword>
<evidence type="ECO:0000256" key="3">
    <source>
        <dbReference type="ARBA" id="ARBA00022692"/>
    </source>
</evidence>
<feature type="compositionally biased region" description="Low complexity" evidence="6">
    <location>
        <begin position="135"/>
        <end position="150"/>
    </location>
</feature>
<feature type="compositionally biased region" description="Basic and acidic residues" evidence="6">
    <location>
        <begin position="151"/>
        <end position="162"/>
    </location>
</feature>
<dbReference type="Pfam" id="PF05277">
    <property type="entry name" value="DUF726"/>
    <property type="match status" value="1"/>
</dbReference>
<evidence type="ECO:0000256" key="7">
    <source>
        <dbReference type="SAM" id="Phobius"/>
    </source>
</evidence>
<dbReference type="EMBL" id="CP014584">
    <property type="protein sequence ID" value="ANZ74005.1"/>
    <property type="molecule type" value="Genomic_DNA"/>
</dbReference>
<feature type="compositionally biased region" description="Basic and acidic residues" evidence="6">
    <location>
        <begin position="897"/>
        <end position="906"/>
    </location>
</feature>
<reference evidence="8 9" key="1">
    <citation type="submission" date="2016-02" db="EMBL/GenBank/DDBJ databases">
        <title>Comparative genomic and transcriptomic foundation for Pichia pastoris.</title>
        <authorList>
            <person name="Love K.R."/>
            <person name="Shah K.A."/>
            <person name="Whittaker C.A."/>
            <person name="Wu J."/>
            <person name="Bartlett M.C."/>
            <person name="Ma D."/>
            <person name="Leeson R.L."/>
            <person name="Priest M."/>
            <person name="Young S.K."/>
            <person name="Love J.C."/>
        </authorList>
    </citation>
    <scope>NUCLEOTIDE SEQUENCE [LARGE SCALE GENOMIC DNA]</scope>
    <source>
        <strain evidence="8 9">ATCC 28485</strain>
    </source>
</reference>
<evidence type="ECO:0000256" key="5">
    <source>
        <dbReference type="ARBA" id="ARBA00023136"/>
    </source>
</evidence>
<feature type="region of interest" description="Disordered" evidence="6">
    <location>
        <begin position="1060"/>
        <end position="1095"/>
    </location>
</feature>
<dbReference type="Proteomes" id="UP000094565">
    <property type="component" value="Chromosome 1"/>
</dbReference>
<dbReference type="PANTHER" id="PTHR17920:SF3">
    <property type="entry name" value="TRANSMEMBRANE AND COILED-COIL DOMAIN-CONTAINING PROTEIN 4"/>
    <property type="match status" value="1"/>
</dbReference>
<dbReference type="InterPro" id="IPR007941">
    <property type="entry name" value="DUF726"/>
</dbReference>
<evidence type="ECO:0000313" key="8">
    <source>
        <dbReference type="EMBL" id="ANZ74005.1"/>
    </source>
</evidence>
<feature type="region of interest" description="Disordered" evidence="6">
    <location>
        <begin position="897"/>
        <end position="937"/>
    </location>
</feature>
<organism evidence="8 9">
    <name type="scientific">Komagataella pastoris</name>
    <name type="common">Yeast</name>
    <name type="synonym">Pichia pastoris</name>
    <dbReference type="NCBI Taxonomy" id="4922"/>
    <lineage>
        <taxon>Eukaryota</taxon>
        <taxon>Fungi</taxon>
        <taxon>Dikarya</taxon>
        <taxon>Ascomycota</taxon>
        <taxon>Saccharomycotina</taxon>
        <taxon>Pichiomycetes</taxon>
        <taxon>Pichiales</taxon>
        <taxon>Pichiaceae</taxon>
        <taxon>Komagataella</taxon>
    </lineage>
</organism>
<feature type="region of interest" description="Disordered" evidence="6">
    <location>
        <begin position="51"/>
        <end position="77"/>
    </location>
</feature>
<dbReference type="SUPFAM" id="SSF53474">
    <property type="entry name" value="alpha/beta-Hydrolases"/>
    <property type="match status" value="1"/>
</dbReference>
<feature type="transmembrane region" description="Helical" evidence="7">
    <location>
        <begin position="496"/>
        <end position="527"/>
    </location>
</feature>